<reference evidence="1" key="1">
    <citation type="submission" date="2023-07" db="EMBL/GenBank/DDBJ databases">
        <authorList>
            <person name="Pelsma A.J. K."/>
        </authorList>
    </citation>
    <scope>NUCLEOTIDE SEQUENCE</scope>
</reference>
<sequence length="64" mass="7390">MRRFEQFLHRATQSVKLIQRMQNDAEERRDDGRLVAALDCVASRALTKIVPVKRLILEVIADTP</sequence>
<protein>
    <submittedName>
        <fullName evidence="1">Uncharacterized protein</fullName>
    </submittedName>
</protein>
<name>A0AA48LXI1_9ZZZZ</name>
<organism evidence="1">
    <name type="scientific">freshwater sediment metagenome</name>
    <dbReference type="NCBI Taxonomy" id="556182"/>
    <lineage>
        <taxon>unclassified sequences</taxon>
        <taxon>metagenomes</taxon>
        <taxon>ecological metagenomes</taxon>
    </lineage>
</organism>
<dbReference type="AlphaFoldDB" id="A0AA48LXI1"/>
<accession>A0AA48LXI1</accession>
<dbReference type="EMBL" id="OY288114">
    <property type="protein sequence ID" value="CAJ0849907.1"/>
    <property type="molecule type" value="Genomic_DNA"/>
</dbReference>
<evidence type="ECO:0000313" key="1">
    <source>
        <dbReference type="EMBL" id="CAJ0849907.1"/>
    </source>
</evidence>
<gene>
    <name evidence="1" type="ORF">AMST5_00193</name>
</gene>
<proteinExistence type="predicted"/>